<dbReference type="Pfam" id="PF06985">
    <property type="entry name" value="HET"/>
    <property type="match status" value="1"/>
</dbReference>
<dbReference type="PANTHER" id="PTHR33112:SF16">
    <property type="entry name" value="HETEROKARYON INCOMPATIBILITY DOMAIN-CONTAINING PROTEIN"/>
    <property type="match status" value="1"/>
</dbReference>
<dbReference type="AlphaFoldDB" id="A0A6A7ACC2"/>
<accession>A0A6A7ACC2</accession>
<feature type="domain" description="Heterokaryon incompatibility" evidence="1">
    <location>
        <begin position="72"/>
        <end position="196"/>
    </location>
</feature>
<dbReference type="OrthoDB" id="2958217at2759"/>
<protein>
    <submittedName>
        <fullName evidence="2">HET-domain-containing protein</fullName>
    </submittedName>
</protein>
<proteinExistence type="predicted"/>
<dbReference type="PANTHER" id="PTHR33112">
    <property type="entry name" value="DOMAIN PROTEIN, PUTATIVE-RELATED"/>
    <property type="match status" value="1"/>
</dbReference>
<keyword evidence="3" id="KW-1185">Reference proteome</keyword>
<gene>
    <name evidence="2" type="ORF">CC86DRAFT_284402</name>
</gene>
<evidence type="ECO:0000313" key="2">
    <source>
        <dbReference type="EMBL" id="KAF2830793.1"/>
    </source>
</evidence>
<name>A0A6A7ACC2_9PLEO</name>
<dbReference type="EMBL" id="MU006219">
    <property type="protein sequence ID" value="KAF2830793.1"/>
    <property type="molecule type" value="Genomic_DNA"/>
</dbReference>
<dbReference type="InterPro" id="IPR010730">
    <property type="entry name" value="HET"/>
</dbReference>
<evidence type="ECO:0000259" key="1">
    <source>
        <dbReference type="Pfam" id="PF06985"/>
    </source>
</evidence>
<sequence length="245" mass="28229">MLSKLQHCDDSGTQSESTMALARAWLLDCLTNHRQCSVGDSTLPKLPMRVIDVGTRDEEPSLVHTQGRRGKYCALSYCWGRHPFLRTTKATLAEHQKRIPLDDFPRTLKDAILISRKLCIPYIWIDALCIIQDDANDWAHESKAMASIYRNAIVTIIAASANDTTEGCFQTRARNRVWPVRIPTKLSRKQRRLMYSLSQRRWNLSSDFWGACRRPPRDPSASQDDLFVYTDHLQRDRGPIDDRAW</sequence>
<reference evidence="2" key="1">
    <citation type="journal article" date="2020" name="Stud. Mycol.">
        <title>101 Dothideomycetes genomes: a test case for predicting lifestyles and emergence of pathogens.</title>
        <authorList>
            <person name="Haridas S."/>
            <person name="Albert R."/>
            <person name="Binder M."/>
            <person name="Bloem J."/>
            <person name="Labutti K."/>
            <person name="Salamov A."/>
            <person name="Andreopoulos B."/>
            <person name="Baker S."/>
            <person name="Barry K."/>
            <person name="Bills G."/>
            <person name="Bluhm B."/>
            <person name="Cannon C."/>
            <person name="Castanera R."/>
            <person name="Culley D."/>
            <person name="Daum C."/>
            <person name="Ezra D."/>
            <person name="Gonzalez J."/>
            <person name="Henrissat B."/>
            <person name="Kuo A."/>
            <person name="Liang C."/>
            <person name="Lipzen A."/>
            <person name="Lutzoni F."/>
            <person name="Magnuson J."/>
            <person name="Mondo S."/>
            <person name="Nolan M."/>
            <person name="Ohm R."/>
            <person name="Pangilinan J."/>
            <person name="Park H.-J."/>
            <person name="Ramirez L."/>
            <person name="Alfaro M."/>
            <person name="Sun H."/>
            <person name="Tritt A."/>
            <person name="Yoshinaga Y."/>
            <person name="Zwiers L.-H."/>
            <person name="Turgeon B."/>
            <person name="Goodwin S."/>
            <person name="Spatafora J."/>
            <person name="Crous P."/>
            <person name="Grigoriev I."/>
        </authorList>
    </citation>
    <scope>NUCLEOTIDE SEQUENCE</scope>
    <source>
        <strain evidence="2">CBS 113818</strain>
    </source>
</reference>
<organism evidence="2 3">
    <name type="scientific">Ophiobolus disseminans</name>
    <dbReference type="NCBI Taxonomy" id="1469910"/>
    <lineage>
        <taxon>Eukaryota</taxon>
        <taxon>Fungi</taxon>
        <taxon>Dikarya</taxon>
        <taxon>Ascomycota</taxon>
        <taxon>Pezizomycotina</taxon>
        <taxon>Dothideomycetes</taxon>
        <taxon>Pleosporomycetidae</taxon>
        <taxon>Pleosporales</taxon>
        <taxon>Pleosporineae</taxon>
        <taxon>Phaeosphaeriaceae</taxon>
        <taxon>Ophiobolus</taxon>
    </lineage>
</organism>
<evidence type="ECO:0000313" key="3">
    <source>
        <dbReference type="Proteomes" id="UP000799424"/>
    </source>
</evidence>
<dbReference type="Proteomes" id="UP000799424">
    <property type="component" value="Unassembled WGS sequence"/>
</dbReference>